<proteinExistence type="predicted"/>
<sequence length="69" mass="8043">MRFYKQKELKNSKRQDMLKLNPKQSPTVIKELFAVATKAECIGACMRACVHTYPHVHLRMLACTCMRIM</sequence>
<evidence type="ECO:0000313" key="1">
    <source>
        <dbReference type="EMBL" id="JAH87554.1"/>
    </source>
</evidence>
<organism evidence="1">
    <name type="scientific">Anguilla anguilla</name>
    <name type="common">European freshwater eel</name>
    <name type="synonym">Muraena anguilla</name>
    <dbReference type="NCBI Taxonomy" id="7936"/>
    <lineage>
        <taxon>Eukaryota</taxon>
        <taxon>Metazoa</taxon>
        <taxon>Chordata</taxon>
        <taxon>Craniata</taxon>
        <taxon>Vertebrata</taxon>
        <taxon>Euteleostomi</taxon>
        <taxon>Actinopterygii</taxon>
        <taxon>Neopterygii</taxon>
        <taxon>Teleostei</taxon>
        <taxon>Anguilliformes</taxon>
        <taxon>Anguillidae</taxon>
        <taxon>Anguilla</taxon>
    </lineage>
</organism>
<dbReference type="EMBL" id="GBXM01021023">
    <property type="protein sequence ID" value="JAH87554.1"/>
    <property type="molecule type" value="Transcribed_RNA"/>
</dbReference>
<name>A0A0E9WAY1_ANGAN</name>
<dbReference type="AlphaFoldDB" id="A0A0E9WAY1"/>
<reference evidence="1" key="1">
    <citation type="submission" date="2014-11" db="EMBL/GenBank/DDBJ databases">
        <authorList>
            <person name="Amaro Gonzalez C."/>
        </authorList>
    </citation>
    <scope>NUCLEOTIDE SEQUENCE</scope>
</reference>
<accession>A0A0E9WAY1</accession>
<reference evidence="1" key="2">
    <citation type="journal article" date="2015" name="Fish Shellfish Immunol.">
        <title>Early steps in the European eel (Anguilla anguilla)-Vibrio vulnificus interaction in the gills: Role of the RtxA13 toxin.</title>
        <authorList>
            <person name="Callol A."/>
            <person name="Pajuelo D."/>
            <person name="Ebbesson L."/>
            <person name="Teles M."/>
            <person name="MacKenzie S."/>
            <person name="Amaro C."/>
        </authorList>
    </citation>
    <scope>NUCLEOTIDE SEQUENCE</scope>
</reference>
<protein>
    <submittedName>
        <fullName evidence="1">Uncharacterized protein</fullName>
    </submittedName>
</protein>